<comment type="caution">
    <text evidence="1">The sequence shown here is derived from an EMBL/GenBank/DDBJ whole genome shotgun (WGS) entry which is preliminary data.</text>
</comment>
<reference evidence="1" key="1">
    <citation type="submission" date="2020-09" db="EMBL/GenBank/DDBJ databases">
        <title>Bacillus faecalis sp. nov., a moderately halophilic bacterium isolated from cow faeces.</title>
        <authorList>
            <person name="Jiang L."/>
            <person name="Lee J."/>
        </authorList>
    </citation>
    <scope>NUCLEOTIDE SEQUENCE</scope>
    <source>
        <strain evidence="1">AGMB 02131</strain>
    </source>
</reference>
<dbReference type="Proteomes" id="UP000602076">
    <property type="component" value="Unassembled WGS sequence"/>
</dbReference>
<dbReference type="InterPro" id="IPR005585">
    <property type="entry name" value="DUF327"/>
</dbReference>
<name>A0A927CW99_9BACI</name>
<dbReference type="AlphaFoldDB" id="A0A927CW99"/>
<dbReference type="EMBL" id="JACXSI010000025">
    <property type="protein sequence ID" value="MBD3108947.1"/>
    <property type="molecule type" value="Genomic_DNA"/>
</dbReference>
<sequence length="146" mass="16878">MKINQELHIKLDKVTKDNRQTNSPSVRFTGVMEKHNQKMQANSLNKLLADIDQAGDRLMRSRNFRDLAKYKSLVKRFVKEAVDFGMDLNQSQSWNQYGQSRPLKTVQTIDEQLIQLTEEVVSQEKEAIDLLGRIGEIKGLLINLYT</sequence>
<dbReference type="InterPro" id="IPR024042">
    <property type="entry name" value="TM1646-like_dom_sf"/>
</dbReference>
<accession>A0A927CW99</accession>
<gene>
    <name evidence="1" type="ORF">IEO70_11300</name>
</gene>
<proteinExistence type="predicted"/>
<protein>
    <submittedName>
        <fullName evidence="1">YaaR family protein</fullName>
    </submittedName>
</protein>
<evidence type="ECO:0000313" key="2">
    <source>
        <dbReference type="Proteomes" id="UP000602076"/>
    </source>
</evidence>
<dbReference type="SUPFAM" id="SSF158397">
    <property type="entry name" value="TM1646-like"/>
    <property type="match status" value="1"/>
</dbReference>
<dbReference type="RefSeq" id="WP_190998486.1">
    <property type="nucleotide sequence ID" value="NZ_JACXSI010000025.1"/>
</dbReference>
<keyword evidence="2" id="KW-1185">Reference proteome</keyword>
<dbReference type="Pfam" id="PF03885">
    <property type="entry name" value="DUF327"/>
    <property type="match status" value="1"/>
</dbReference>
<organism evidence="1 2">
    <name type="scientific">Peribacillus faecalis</name>
    <dbReference type="NCBI Taxonomy" id="2772559"/>
    <lineage>
        <taxon>Bacteria</taxon>
        <taxon>Bacillati</taxon>
        <taxon>Bacillota</taxon>
        <taxon>Bacilli</taxon>
        <taxon>Bacillales</taxon>
        <taxon>Bacillaceae</taxon>
        <taxon>Peribacillus</taxon>
    </lineage>
</organism>
<dbReference type="Gene3D" id="1.20.120.490">
    <property type="entry name" value="Hypothetical protein TM1646-like domain"/>
    <property type="match status" value="1"/>
</dbReference>
<evidence type="ECO:0000313" key="1">
    <source>
        <dbReference type="EMBL" id="MBD3108947.1"/>
    </source>
</evidence>